<gene>
    <name evidence="1" type="ORF">QR90_08390</name>
</gene>
<proteinExistence type="predicted"/>
<dbReference type="NCBIfam" id="TIGR02242">
    <property type="entry name" value="tail_TIGR02242"/>
    <property type="match status" value="1"/>
</dbReference>
<reference evidence="2" key="1">
    <citation type="submission" date="2014-11" db="EMBL/GenBank/DDBJ databases">
        <title>Hymenobacter sp. DG25B genome submission.</title>
        <authorList>
            <person name="Jung H.-Y."/>
            <person name="Kim M.K."/>
            <person name="Srinivasan S."/>
            <person name="Lim S."/>
        </authorList>
    </citation>
    <scope>NUCLEOTIDE SEQUENCE [LARGE SCALE GENOMIC DNA]</scope>
    <source>
        <strain evidence="2">DY59</strain>
    </source>
</reference>
<dbReference type="EMBL" id="CP010028">
    <property type="protein sequence ID" value="AIZ45119.1"/>
    <property type="molecule type" value="Genomic_DNA"/>
</dbReference>
<dbReference type="RefSeq" id="WP_039683797.1">
    <property type="nucleotide sequence ID" value="NZ_CP010028.1"/>
</dbReference>
<protein>
    <recommendedName>
        <fullName evidence="3">Phage tail protein domain-containing protein</fullName>
    </recommendedName>
</protein>
<dbReference type="AlphaFoldDB" id="A0A0A7KIP9"/>
<dbReference type="InterPro" id="IPR006521">
    <property type="entry name" value="Tail_protein_I"/>
</dbReference>
<dbReference type="KEGG" id="dsw:QR90_08390"/>
<evidence type="ECO:0000313" key="2">
    <source>
        <dbReference type="Proteomes" id="UP000030634"/>
    </source>
</evidence>
<accession>A0A0A7KIP9</accession>
<name>A0A0A7KIP9_9DEIO</name>
<dbReference type="InterPro" id="IPR011748">
    <property type="entry name" value="Unchr_phage_tail-like"/>
</dbReference>
<sequence length="178" mass="19124">MKRAELERLLPEVLQRAAQADQPLGAALDVMAELITPLETALAQVDAVFDPHRTPDAFVPFLATWLDLDGLLRPGPLEQQYPAGLGQLRRLIARTMPLNLLRGTAQGLTEMLETATGVEGFGVRENVTAGGQHRAFHLLVLAPAAAAPVSELVSQLCEMEKPVALTHEIVWNAPGGAL</sequence>
<dbReference type="Proteomes" id="UP000030634">
    <property type="component" value="Chromosome"/>
</dbReference>
<dbReference type="Pfam" id="PF09684">
    <property type="entry name" value="Tail_P2_I"/>
    <property type="match status" value="1"/>
</dbReference>
<dbReference type="HOGENOM" id="CLU_102913_0_0_0"/>
<organism evidence="1 2">
    <name type="scientific">Deinococcus radiopugnans</name>
    <dbReference type="NCBI Taxonomy" id="57497"/>
    <lineage>
        <taxon>Bacteria</taxon>
        <taxon>Thermotogati</taxon>
        <taxon>Deinococcota</taxon>
        <taxon>Deinococci</taxon>
        <taxon>Deinococcales</taxon>
        <taxon>Deinococcaceae</taxon>
        <taxon>Deinococcus</taxon>
    </lineage>
</organism>
<dbReference type="STRING" id="1182571.QR90_08390"/>
<evidence type="ECO:0008006" key="3">
    <source>
        <dbReference type="Google" id="ProtNLM"/>
    </source>
</evidence>
<evidence type="ECO:0000313" key="1">
    <source>
        <dbReference type="EMBL" id="AIZ45119.1"/>
    </source>
</evidence>